<evidence type="ECO:0000313" key="4">
    <source>
        <dbReference type="EMBL" id="CAL4995346.1"/>
    </source>
</evidence>
<name>A0ABC9B808_9POAL</name>
<keyword evidence="5" id="KW-1185">Reference proteome</keyword>
<proteinExistence type="inferred from homology"/>
<accession>A0ABC9B808</accession>
<sequence length="428" mass="47720">MSYPCSPLLPFPIHEDNYSLWSPQVAHHKNSPVNPSPYLQEDSEFFDTFAIDSSNTHGQNAFDVDLFTHCHEMLRCQESGNLVAIQEELMEENSLSDLLLTGAEAVEAGDSSLASIVFSKLDELLPATFENAATSSFDRLAYHFAQGLQSRLSGTCSPCYPPEPGQSGTMSVHQMIQELSPFAKFTHFTANQAILDATTGNMDVHVIDFNLGEGVQWPSLMSDLARQESLNLPFQYSSLYIQNKEDLEDFSRNCEGSVVVSCDTTNLCYKLRNKLQMLLLGCVKKLHPKLVVIIEEELFRIGREASLCQASFMEFFFEALHHFTTVSESLASCFSSSNNRVCLRLVERDMLGPKIQDFVGQFGPVTLEAAPKDLEGFVPCELSARNIAQASLLIGLFNRSFGIAREKGRLQLCWKSRPLISVSVWTPV</sequence>
<protein>
    <submittedName>
        <fullName evidence="4">Uncharacterized protein</fullName>
    </submittedName>
</protein>
<evidence type="ECO:0000256" key="2">
    <source>
        <dbReference type="ARBA" id="ARBA00023163"/>
    </source>
</evidence>
<comment type="caution">
    <text evidence="3">Lacks conserved residue(s) required for the propagation of feature annotation.</text>
</comment>
<keyword evidence="2" id="KW-0804">Transcription</keyword>
<dbReference type="Proteomes" id="UP001497457">
    <property type="component" value="Chromosome 24b"/>
</dbReference>
<evidence type="ECO:0000256" key="3">
    <source>
        <dbReference type="PROSITE-ProRule" id="PRU01191"/>
    </source>
</evidence>
<evidence type="ECO:0000256" key="1">
    <source>
        <dbReference type="ARBA" id="ARBA00023015"/>
    </source>
</evidence>
<dbReference type="AlphaFoldDB" id="A0ABC9B808"/>
<evidence type="ECO:0000313" key="5">
    <source>
        <dbReference type="Proteomes" id="UP001497457"/>
    </source>
</evidence>
<comment type="similarity">
    <text evidence="3">Belongs to the GRAS family.</text>
</comment>
<keyword evidence="1" id="KW-0805">Transcription regulation</keyword>
<dbReference type="Pfam" id="PF03514">
    <property type="entry name" value="GRAS"/>
    <property type="match status" value="2"/>
</dbReference>
<feature type="short sequence motif" description="VHIID" evidence="3">
    <location>
        <begin position="204"/>
        <end position="208"/>
    </location>
</feature>
<dbReference type="InterPro" id="IPR005202">
    <property type="entry name" value="TF_GRAS"/>
</dbReference>
<gene>
    <name evidence="4" type="ORF">URODEC1_LOCUS62309</name>
</gene>
<dbReference type="PROSITE" id="PS50985">
    <property type="entry name" value="GRAS"/>
    <property type="match status" value="1"/>
</dbReference>
<dbReference type="EMBL" id="OZ075134">
    <property type="protein sequence ID" value="CAL4995346.1"/>
    <property type="molecule type" value="Genomic_DNA"/>
</dbReference>
<feature type="region of interest" description="SAW" evidence="3">
    <location>
        <begin position="352"/>
        <end position="426"/>
    </location>
</feature>
<dbReference type="PANTHER" id="PTHR31636">
    <property type="entry name" value="OSJNBA0084A10.13 PROTEIN-RELATED"/>
    <property type="match status" value="1"/>
</dbReference>
<reference evidence="4" key="1">
    <citation type="submission" date="2024-10" db="EMBL/GenBank/DDBJ databases">
        <authorList>
            <person name="Ryan C."/>
        </authorList>
    </citation>
    <scope>NUCLEOTIDE SEQUENCE [LARGE SCALE GENOMIC DNA]</scope>
</reference>
<organism evidence="4 5">
    <name type="scientific">Urochloa decumbens</name>
    <dbReference type="NCBI Taxonomy" id="240449"/>
    <lineage>
        <taxon>Eukaryota</taxon>
        <taxon>Viridiplantae</taxon>
        <taxon>Streptophyta</taxon>
        <taxon>Embryophyta</taxon>
        <taxon>Tracheophyta</taxon>
        <taxon>Spermatophyta</taxon>
        <taxon>Magnoliopsida</taxon>
        <taxon>Liliopsida</taxon>
        <taxon>Poales</taxon>
        <taxon>Poaceae</taxon>
        <taxon>PACMAD clade</taxon>
        <taxon>Panicoideae</taxon>
        <taxon>Panicodae</taxon>
        <taxon>Paniceae</taxon>
        <taxon>Melinidinae</taxon>
        <taxon>Urochloa</taxon>
    </lineage>
</organism>